<dbReference type="ExpressionAtlas" id="M1BEP4">
    <property type="expression patterns" value="baseline"/>
</dbReference>
<dbReference type="Proteomes" id="UP000011115">
    <property type="component" value="Unassembled WGS sequence"/>
</dbReference>
<gene>
    <name evidence="1" type="primary">LOC102596537</name>
</gene>
<evidence type="ECO:0000313" key="2">
    <source>
        <dbReference type="Proteomes" id="UP000011115"/>
    </source>
</evidence>
<organism evidence="1 2">
    <name type="scientific">Solanum tuberosum</name>
    <name type="common">Potato</name>
    <dbReference type="NCBI Taxonomy" id="4113"/>
    <lineage>
        <taxon>Eukaryota</taxon>
        <taxon>Viridiplantae</taxon>
        <taxon>Streptophyta</taxon>
        <taxon>Embryophyta</taxon>
        <taxon>Tracheophyta</taxon>
        <taxon>Spermatophyta</taxon>
        <taxon>Magnoliopsida</taxon>
        <taxon>eudicotyledons</taxon>
        <taxon>Gunneridae</taxon>
        <taxon>Pentapetalae</taxon>
        <taxon>asterids</taxon>
        <taxon>lamiids</taxon>
        <taxon>Solanales</taxon>
        <taxon>Solanaceae</taxon>
        <taxon>Solanoideae</taxon>
        <taxon>Solaneae</taxon>
        <taxon>Solanum</taxon>
    </lineage>
</organism>
<reference evidence="2" key="1">
    <citation type="journal article" date="2011" name="Nature">
        <title>Genome sequence and analysis of the tuber crop potato.</title>
        <authorList>
            <consortium name="The Potato Genome Sequencing Consortium"/>
        </authorList>
    </citation>
    <scope>NUCLEOTIDE SEQUENCE [LARGE SCALE GENOMIC DNA]</scope>
    <source>
        <strain evidence="2">cv. DM1-3 516 R44</strain>
    </source>
</reference>
<dbReference type="AlphaFoldDB" id="M1BEP4"/>
<name>M1BEP4_SOLTU</name>
<evidence type="ECO:0000313" key="1">
    <source>
        <dbReference type="EnsemblPlants" id="PGSC0003DMT400043473"/>
    </source>
</evidence>
<proteinExistence type="predicted"/>
<dbReference type="OrthoDB" id="527990at2759"/>
<dbReference type="HOGENOM" id="CLU_2965505_0_0_1"/>
<dbReference type="EnsemblPlants" id="PGSC0003DMT400043473">
    <property type="protein sequence ID" value="PGSC0003DMT400043473"/>
    <property type="gene ID" value="PGSC0003DMG400016879"/>
</dbReference>
<dbReference type="Gramene" id="PGSC0003DMT400043473">
    <property type="protein sequence ID" value="PGSC0003DMT400043473"/>
    <property type="gene ID" value="PGSC0003DMG400016879"/>
</dbReference>
<accession>M1BEP4</accession>
<protein>
    <submittedName>
        <fullName evidence="1">Metalloendopeptidase</fullName>
    </submittedName>
</protein>
<keyword evidence="2" id="KW-1185">Reference proteome</keyword>
<sequence>MGTTGYECVIQLANHITWHVEHHLIARTKHYLVMNTRVKVFAQVGANWTLGFRGANYRK</sequence>
<reference evidence="1" key="2">
    <citation type="submission" date="2015-06" db="UniProtKB">
        <authorList>
            <consortium name="EnsemblPlants"/>
        </authorList>
    </citation>
    <scope>IDENTIFICATION</scope>
    <source>
        <strain evidence="1">DM1-3 516 R44</strain>
    </source>
</reference>